<dbReference type="Pfam" id="PF00884">
    <property type="entry name" value="Sulfatase"/>
    <property type="match status" value="1"/>
</dbReference>
<protein>
    <recommendedName>
        <fullName evidence="3">Sulfatase N-terminal domain-containing protein</fullName>
    </recommendedName>
</protein>
<proteinExistence type="predicted"/>
<reference evidence="4" key="1">
    <citation type="submission" date="2018-05" db="EMBL/GenBank/DDBJ databases">
        <authorList>
            <person name="Lanie J.A."/>
            <person name="Ng W.-L."/>
            <person name="Kazmierczak K.M."/>
            <person name="Andrzejewski T.M."/>
            <person name="Davidsen T.M."/>
            <person name="Wayne K.J."/>
            <person name="Tettelin H."/>
            <person name="Glass J.I."/>
            <person name="Rusch D."/>
            <person name="Podicherti R."/>
            <person name="Tsui H.-C.T."/>
            <person name="Winkler M.E."/>
        </authorList>
    </citation>
    <scope>NUCLEOTIDE SEQUENCE</scope>
</reference>
<dbReference type="Gene3D" id="3.40.720.10">
    <property type="entry name" value="Alkaline Phosphatase, subunit A"/>
    <property type="match status" value="1"/>
</dbReference>
<dbReference type="GO" id="GO:0046872">
    <property type="term" value="F:metal ion binding"/>
    <property type="evidence" value="ECO:0007669"/>
    <property type="project" value="UniProtKB-KW"/>
</dbReference>
<evidence type="ECO:0000256" key="1">
    <source>
        <dbReference type="ARBA" id="ARBA00022723"/>
    </source>
</evidence>
<sequence>MQIPNILLVTIDQWRADCLGAAGHPLVRTPALDALAADGVRFAAHYAQASPCGPSRASLHTGTYLHTHRSVFNGTPLEARFTNLALEFRAAGYDPLLFGYTDTTVDPRTTTDDDPRLLTYEGHLPGFRVALPLPEDRDGWYRWLEKRGHDISDRGRFLRGSDDLEVPSGRGATWAPSPYASDETETAFVVGEVLDTIDGLPEPWFVHASILRPHPPFVVPAPYHDRYNPAEVPDPLPVGDTGHPFVDVVPEWGFTRAPDTELDQRQLRATYYGMVDEVDEQIGRLLGYLDDGGWSQNTVVAVTSDHGEMLGDHGLVSKMGFYDQAFHIPLIVRYPALDGPTGVVVDHFTENIDVMPTLLDLAGLPVPGQCQGASVRPFLEGQVASSWRRAVHWEFDFRVFARTVGLPLADCHLAVHRDQAGKLVHFAGMPDLYFDLGSDPDEQHPLIDHPAMAGYQSALAEWRPPFDDGPLVNLLATPKGMITLRDPQLVG</sequence>
<organism evidence="4">
    <name type="scientific">marine metagenome</name>
    <dbReference type="NCBI Taxonomy" id="408172"/>
    <lineage>
        <taxon>unclassified sequences</taxon>
        <taxon>metagenomes</taxon>
        <taxon>ecological metagenomes</taxon>
    </lineage>
</organism>
<dbReference type="GO" id="GO:0008484">
    <property type="term" value="F:sulfuric ester hydrolase activity"/>
    <property type="evidence" value="ECO:0007669"/>
    <property type="project" value="TreeGrafter"/>
</dbReference>
<evidence type="ECO:0000256" key="2">
    <source>
        <dbReference type="ARBA" id="ARBA00022801"/>
    </source>
</evidence>
<dbReference type="PANTHER" id="PTHR45953">
    <property type="entry name" value="IDURONATE 2-SULFATASE"/>
    <property type="match status" value="1"/>
</dbReference>
<dbReference type="SUPFAM" id="SSF53649">
    <property type="entry name" value="Alkaline phosphatase-like"/>
    <property type="match status" value="1"/>
</dbReference>
<dbReference type="InterPro" id="IPR017850">
    <property type="entry name" value="Alkaline_phosphatase_core_sf"/>
</dbReference>
<evidence type="ECO:0000313" key="4">
    <source>
        <dbReference type="EMBL" id="SVA59996.1"/>
    </source>
</evidence>
<keyword evidence="2" id="KW-0378">Hydrolase</keyword>
<name>A0A381X5G2_9ZZZZ</name>
<dbReference type="PANTHER" id="PTHR45953:SF1">
    <property type="entry name" value="IDURONATE 2-SULFATASE"/>
    <property type="match status" value="1"/>
</dbReference>
<dbReference type="EMBL" id="UINC01013988">
    <property type="protein sequence ID" value="SVA59996.1"/>
    <property type="molecule type" value="Genomic_DNA"/>
</dbReference>
<feature type="domain" description="Sulfatase N-terminal" evidence="3">
    <location>
        <begin position="4"/>
        <end position="363"/>
    </location>
</feature>
<keyword evidence="1" id="KW-0479">Metal-binding</keyword>
<dbReference type="GO" id="GO:0005737">
    <property type="term" value="C:cytoplasm"/>
    <property type="evidence" value="ECO:0007669"/>
    <property type="project" value="TreeGrafter"/>
</dbReference>
<dbReference type="InterPro" id="IPR000917">
    <property type="entry name" value="Sulfatase_N"/>
</dbReference>
<dbReference type="AlphaFoldDB" id="A0A381X5G2"/>
<accession>A0A381X5G2</accession>
<gene>
    <name evidence="4" type="ORF">METZ01_LOCUS112850</name>
</gene>
<evidence type="ECO:0000259" key="3">
    <source>
        <dbReference type="Pfam" id="PF00884"/>
    </source>
</evidence>